<comment type="caution">
    <text evidence="2">The sequence shown here is derived from an EMBL/GenBank/DDBJ whole genome shotgun (WGS) entry which is preliminary data.</text>
</comment>
<keyword evidence="1" id="KW-0472">Membrane</keyword>
<dbReference type="RefSeq" id="WP_330073867.1">
    <property type="nucleotide sequence ID" value="NZ_JAZDQJ010000005.1"/>
</dbReference>
<dbReference type="EMBL" id="JAZDQJ010000005">
    <property type="protein sequence ID" value="MEE1932973.1"/>
    <property type="molecule type" value="Genomic_DNA"/>
</dbReference>
<protein>
    <submittedName>
        <fullName evidence="2">Uncharacterized protein</fullName>
    </submittedName>
</protein>
<keyword evidence="3" id="KW-1185">Reference proteome</keyword>
<evidence type="ECO:0000256" key="1">
    <source>
        <dbReference type="SAM" id="Phobius"/>
    </source>
</evidence>
<organism evidence="2 3">
    <name type="scientific">Pseudomonas ulcerans</name>
    <dbReference type="NCBI Taxonomy" id="3115852"/>
    <lineage>
        <taxon>Bacteria</taxon>
        <taxon>Pseudomonadati</taxon>
        <taxon>Pseudomonadota</taxon>
        <taxon>Gammaproteobacteria</taxon>
        <taxon>Pseudomonadales</taxon>
        <taxon>Pseudomonadaceae</taxon>
        <taxon>Pseudomonas</taxon>
    </lineage>
</organism>
<evidence type="ECO:0000313" key="3">
    <source>
        <dbReference type="Proteomes" id="UP001335100"/>
    </source>
</evidence>
<evidence type="ECO:0000313" key="2">
    <source>
        <dbReference type="EMBL" id="MEE1932973.1"/>
    </source>
</evidence>
<name>A0ABU7HN93_9PSED</name>
<keyword evidence="1" id="KW-1133">Transmembrane helix</keyword>
<sequence>MTSPIHMPKDTQDDLRDVQGVLVLLSMALALIAAPTTPIIVARVTAVMAQHTAMAWAEIMDDVLAEQQEPTKADTTAASVTPS</sequence>
<reference evidence="2 3" key="1">
    <citation type="submission" date="2024-01" db="EMBL/GenBank/DDBJ databases">
        <title>Unpublished Manusciprt.</title>
        <authorList>
            <person name="Duman M."/>
            <person name="Valdes E.G."/>
            <person name="Ajmi N."/>
            <person name="Altun S."/>
            <person name="Saticioglu I.B."/>
        </authorList>
    </citation>
    <scope>NUCLEOTIDE SEQUENCE [LARGE SCALE GENOMIC DNA]</scope>
    <source>
        <strain evidence="2 3">148P</strain>
    </source>
</reference>
<keyword evidence="1" id="KW-0812">Transmembrane</keyword>
<gene>
    <name evidence="2" type="ORF">V0R50_07060</name>
</gene>
<accession>A0ABU7HN93</accession>
<feature type="transmembrane region" description="Helical" evidence="1">
    <location>
        <begin position="20"/>
        <end position="41"/>
    </location>
</feature>
<dbReference type="Proteomes" id="UP001335100">
    <property type="component" value="Unassembled WGS sequence"/>
</dbReference>
<proteinExistence type="predicted"/>